<dbReference type="AlphaFoldDB" id="A0A7C9N9Z1"/>
<evidence type="ECO:0000313" key="2">
    <source>
        <dbReference type="EMBL" id="NAS25373.1"/>
    </source>
</evidence>
<dbReference type="Proteomes" id="UP000479526">
    <property type="component" value="Unassembled WGS sequence"/>
</dbReference>
<organism evidence="2 3">
    <name type="scientific">Herbidospora solisilvae</name>
    <dbReference type="NCBI Taxonomy" id="2696284"/>
    <lineage>
        <taxon>Bacteria</taxon>
        <taxon>Bacillati</taxon>
        <taxon>Actinomycetota</taxon>
        <taxon>Actinomycetes</taxon>
        <taxon>Streptosporangiales</taxon>
        <taxon>Streptosporangiaceae</taxon>
        <taxon>Herbidospora</taxon>
    </lineage>
</organism>
<comment type="caution">
    <text evidence="2">The sequence shown here is derived from an EMBL/GenBank/DDBJ whole genome shotgun (WGS) entry which is preliminary data.</text>
</comment>
<keyword evidence="3" id="KW-1185">Reference proteome</keyword>
<dbReference type="EMBL" id="WXEW01000008">
    <property type="protein sequence ID" value="NAS25373.1"/>
    <property type="molecule type" value="Genomic_DNA"/>
</dbReference>
<feature type="compositionally biased region" description="Polar residues" evidence="1">
    <location>
        <begin position="8"/>
        <end position="18"/>
    </location>
</feature>
<protein>
    <submittedName>
        <fullName evidence="2">Uncharacterized protein</fullName>
    </submittedName>
</protein>
<feature type="region of interest" description="Disordered" evidence="1">
    <location>
        <begin position="1"/>
        <end position="24"/>
    </location>
</feature>
<evidence type="ECO:0000313" key="3">
    <source>
        <dbReference type="Proteomes" id="UP000479526"/>
    </source>
</evidence>
<dbReference type="RefSeq" id="WP_161482464.1">
    <property type="nucleotide sequence ID" value="NZ_WXEW01000008.1"/>
</dbReference>
<proteinExistence type="predicted"/>
<sequence>MSRRRNRPSSVISLNTGSGARAAHHKYPARTPILILDFGATSLLLATSASDLVTPEDVEFACQLAREARLFAESVTRKYHQAGGEMAA</sequence>
<name>A0A7C9N9Z1_9ACTN</name>
<evidence type="ECO:0000256" key="1">
    <source>
        <dbReference type="SAM" id="MobiDB-lite"/>
    </source>
</evidence>
<gene>
    <name evidence="2" type="ORF">GT755_27270</name>
</gene>
<reference evidence="2 3" key="1">
    <citation type="submission" date="2020-01" db="EMBL/GenBank/DDBJ databases">
        <title>Herbidospora sp. NEAU-GS84 nov., a novel actinomycete isolated from soil.</title>
        <authorList>
            <person name="Han L."/>
        </authorList>
    </citation>
    <scope>NUCLEOTIDE SEQUENCE [LARGE SCALE GENOMIC DNA]</scope>
    <source>
        <strain evidence="2 3">NEAU-GS84</strain>
    </source>
</reference>
<accession>A0A7C9N9Z1</accession>